<evidence type="ECO:0000256" key="1">
    <source>
        <dbReference type="SAM" id="MobiDB-lite"/>
    </source>
</evidence>
<dbReference type="PANTHER" id="PTHR13454:SF11">
    <property type="entry name" value="PROTEIN MCM10 HOMOLOG"/>
    <property type="match status" value="1"/>
</dbReference>
<dbReference type="GO" id="GO:0006270">
    <property type="term" value="P:DNA replication initiation"/>
    <property type="evidence" value="ECO:0007669"/>
    <property type="project" value="InterPro"/>
</dbReference>
<evidence type="ECO:0000313" key="4">
    <source>
        <dbReference type="Proteomes" id="UP000030759"/>
    </source>
</evidence>
<organism evidence="3 4">
    <name type="scientific">Cricetulus griseus</name>
    <name type="common">Chinese hamster</name>
    <name type="synonym">Cricetulus barabensis griseus</name>
    <dbReference type="NCBI Taxonomy" id="10029"/>
    <lineage>
        <taxon>Eukaryota</taxon>
        <taxon>Metazoa</taxon>
        <taxon>Chordata</taxon>
        <taxon>Craniata</taxon>
        <taxon>Vertebrata</taxon>
        <taxon>Euteleostomi</taxon>
        <taxon>Mammalia</taxon>
        <taxon>Eutheria</taxon>
        <taxon>Euarchontoglires</taxon>
        <taxon>Glires</taxon>
        <taxon>Rodentia</taxon>
        <taxon>Myomorpha</taxon>
        <taxon>Muroidea</taxon>
        <taxon>Cricetidae</taxon>
        <taxon>Cricetinae</taxon>
        <taxon>Cricetulus</taxon>
    </lineage>
</organism>
<dbReference type="Proteomes" id="UP000030759">
    <property type="component" value="Unassembled WGS sequence"/>
</dbReference>
<accession>A0A061HXP3</accession>
<dbReference type="AlphaFoldDB" id="A0A061HXP3"/>
<gene>
    <name evidence="3" type="ORF">H671_6g15716</name>
</gene>
<sequence length="310" mass="34892">MTGRKLIRLSQTKEKMATENPEETDWATFVILKKVTPQSANSGKTFSIWKLNDFSDLMRELMALPTFGAPNLKHLAKTKASDVMGSPKSAIQSISAPALLKQQKQQMLEMPKRKSEETQKQFLQSSSDVRSLAVSCSSPQSAAQSLRIGAKFPRLERTTAPRMPKLGTGISEGDAVLFSDESPPPRPKLSSVAEAEKLAAIAKFRAKGQILAKTYPNSIVRKQMNPQEMPDVKEHAENSNMVSAEDELEHDRKKKMREQLAYLESEEFQRILKTKPKHTDILEEAEAELQKSYFEPLVKKEQMEEKTSEK</sequence>
<name>A0A061HXP3_CRIGR</name>
<evidence type="ECO:0000259" key="2">
    <source>
        <dbReference type="SMART" id="SM01280"/>
    </source>
</evidence>
<dbReference type="InterPro" id="IPR040184">
    <property type="entry name" value="Mcm10"/>
</dbReference>
<dbReference type="GO" id="GO:0043596">
    <property type="term" value="C:nuclear replication fork"/>
    <property type="evidence" value="ECO:0007669"/>
    <property type="project" value="TreeGrafter"/>
</dbReference>
<evidence type="ECO:0000313" key="3">
    <source>
        <dbReference type="EMBL" id="ERE71488.1"/>
    </source>
</evidence>
<proteinExistence type="predicted"/>
<dbReference type="InterPro" id="IPR015411">
    <property type="entry name" value="Rep_factor_Mcm10_C"/>
</dbReference>
<dbReference type="Pfam" id="PF24863">
    <property type="entry name" value="zf-CCCH_Mcm10"/>
    <property type="match status" value="1"/>
</dbReference>
<feature type="domain" description="Replication factor Mcm10 C-terminal" evidence="2">
    <location>
        <begin position="62"/>
        <end position="310"/>
    </location>
</feature>
<protein>
    <recommendedName>
        <fullName evidence="2">Replication factor Mcm10 C-terminal domain-containing protein</fullName>
    </recommendedName>
</protein>
<reference evidence="4" key="1">
    <citation type="journal article" date="2013" name="Nat. Biotechnol.">
        <title>Chinese hamster genome sequenced from sorted chromosomes.</title>
        <authorList>
            <person name="Brinkrolf K."/>
            <person name="Rupp O."/>
            <person name="Laux H."/>
            <person name="Kollin F."/>
            <person name="Ernst W."/>
            <person name="Linke B."/>
            <person name="Kofler R."/>
            <person name="Romand S."/>
            <person name="Hesse F."/>
            <person name="Budach W.E."/>
            <person name="Galosy S."/>
            <person name="Muller D."/>
            <person name="Noll T."/>
            <person name="Wienberg J."/>
            <person name="Jostock T."/>
            <person name="Leonard M."/>
            <person name="Grillari J."/>
            <person name="Tauch A."/>
            <person name="Goesmann A."/>
            <person name="Helk B."/>
            <person name="Mott J.E."/>
            <person name="Puhler A."/>
            <person name="Borth N."/>
        </authorList>
    </citation>
    <scope>NUCLEOTIDE SEQUENCE [LARGE SCALE GENOMIC DNA]</scope>
    <source>
        <strain evidence="4">17A/GY</strain>
    </source>
</reference>
<dbReference type="EMBL" id="KE680777">
    <property type="protein sequence ID" value="ERE71488.1"/>
    <property type="molecule type" value="Genomic_DNA"/>
</dbReference>
<dbReference type="InterPro" id="IPR012340">
    <property type="entry name" value="NA-bd_OB-fold"/>
</dbReference>
<dbReference type="GO" id="GO:0003688">
    <property type="term" value="F:DNA replication origin binding"/>
    <property type="evidence" value="ECO:0007669"/>
    <property type="project" value="TreeGrafter"/>
</dbReference>
<dbReference type="SMART" id="SM01280">
    <property type="entry name" value="Mcm10"/>
    <property type="match status" value="1"/>
</dbReference>
<dbReference type="Gene3D" id="2.40.50.140">
    <property type="entry name" value="Nucleic acid-binding proteins"/>
    <property type="match status" value="1"/>
</dbReference>
<dbReference type="PANTHER" id="PTHR13454">
    <property type="entry name" value="PROTEIN MCM10 HOMOLOG"/>
    <property type="match status" value="1"/>
</dbReference>
<dbReference type="GO" id="GO:0003697">
    <property type="term" value="F:single-stranded DNA binding"/>
    <property type="evidence" value="ECO:0007669"/>
    <property type="project" value="InterPro"/>
</dbReference>
<feature type="region of interest" description="Disordered" evidence="1">
    <location>
        <begin position="231"/>
        <end position="253"/>
    </location>
</feature>